<feature type="domain" description="Cytochrome c" evidence="6">
    <location>
        <begin position="46"/>
        <end position="119"/>
    </location>
</feature>
<dbReference type="GO" id="GO:0009055">
    <property type="term" value="F:electron transfer activity"/>
    <property type="evidence" value="ECO:0007669"/>
    <property type="project" value="InterPro"/>
</dbReference>
<evidence type="ECO:0000256" key="1">
    <source>
        <dbReference type="ARBA" id="ARBA00022617"/>
    </source>
</evidence>
<dbReference type="PROSITE" id="PS51007">
    <property type="entry name" value="CYTC"/>
    <property type="match status" value="1"/>
</dbReference>
<dbReference type="GO" id="GO:0020037">
    <property type="term" value="F:heme binding"/>
    <property type="evidence" value="ECO:0007669"/>
    <property type="project" value="InterPro"/>
</dbReference>
<evidence type="ECO:0000256" key="5">
    <source>
        <dbReference type="SAM" id="SignalP"/>
    </source>
</evidence>
<evidence type="ECO:0000259" key="6">
    <source>
        <dbReference type="PROSITE" id="PS51007"/>
    </source>
</evidence>
<keyword evidence="5" id="KW-0732">Signal</keyword>
<evidence type="ECO:0000256" key="3">
    <source>
        <dbReference type="ARBA" id="ARBA00023004"/>
    </source>
</evidence>
<dbReference type="GO" id="GO:0046872">
    <property type="term" value="F:metal ion binding"/>
    <property type="evidence" value="ECO:0007669"/>
    <property type="project" value="UniProtKB-KW"/>
</dbReference>
<proteinExistence type="predicted"/>
<dbReference type="RefSeq" id="WP_261617712.1">
    <property type="nucleotide sequence ID" value="NZ_JALIDZ010000010.1"/>
</dbReference>
<evidence type="ECO:0000313" key="7">
    <source>
        <dbReference type="EMBL" id="MCT8974130.1"/>
    </source>
</evidence>
<comment type="caution">
    <text evidence="7">The sequence shown here is derived from an EMBL/GenBank/DDBJ whole genome shotgun (WGS) entry which is preliminary data.</text>
</comment>
<dbReference type="Gene3D" id="1.10.760.10">
    <property type="entry name" value="Cytochrome c-like domain"/>
    <property type="match status" value="1"/>
</dbReference>
<dbReference type="Pfam" id="PF13442">
    <property type="entry name" value="Cytochrome_CBB3"/>
    <property type="match status" value="1"/>
</dbReference>
<accession>A0AAW5R1H7</accession>
<reference evidence="7 8" key="1">
    <citation type="submission" date="2022-04" db="EMBL/GenBank/DDBJ databases">
        <authorList>
            <person name="Ye Y.-Q."/>
            <person name="Du Z.-J."/>
        </authorList>
    </citation>
    <scope>NUCLEOTIDE SEQUENCE [LARGE SCALE GENOMIC DNA]</scope>
    <source>
        <strain evidence="7 8">A6E488</strain>
    </source>
</reference>
<dbReference type="Proteomes" id="UP001320898">
    <property type="component" value="Unassembled WGS sequence"/>
</dbReference>
<feature type="chain" id="PRO_5043509930" evidence="5">
    <location>
        <begin position="26"/>
        <end position="122"/>
    </location>
</feature>
<sequence>MRNRVIAAATGVALVAMLVAAQSRADEDEIVVEDVEFTDAYMSDSANIKQGHEIWVEQCQHCHGSKAYPGKAPKLKPRKYKPDFVFYRVTKGFKGMPPWKDVYSLEERMAVVSYVMSKEFSP</sequence>
<keyword evidence="1 4" id="KW-0349">Heme</keyword>
<dbReference type="AlphaFoldDB" id="A0AAW5R1H7"/>
<protein>
    <submittedName>
        <fullName evidence="7">Cytochrome c</fullName>
    </submittedName>
</protein>
<evidence type="ECO:0000256" key="4">
    <source>
        <dbReference type="PROSITE-ProRule" id="PRU00433"/>
    </source>
</evidence>
<organism evidence="7 8">
    <name type="scientific">Microbaculum marinisediminis</name>
    <dbReference type="NCBI Taxonomy" id="2931392"/>
    <lineage>
        <taxon>Bacteria</taxon>
        <taxon>Pseudomonadati</taxon>
        <taxon>Pseudomonadota</taxon>
        <taxon>Alphaproteobacteria</taxon>
        <taxon>Hyphomicrobiales</taxon>
        <taxon>Tepidamorphaceae</taxon>
        <taxon>Microbaculum</taxon>
    </lineage>
</organism>
<dbReference type="InterPro" id="IPR036909">
    <property type="entry name" value="Cyt_c-like_dom_sf"/>
</dbReference>
<dbReference type="InterPro" id="IPR009056">
    <property type="entry name" value="Cyt_c-like_dom"/>
</dbReference>
<dbReference type="EMBL" id="JALIDZ010000010">
    <property type="protein sequence ID" value="MCT8974130.1"/>
    <property type="molecule type" value="Genomic_DNA"/>
</dbReference>
<evidence type="ECO:0000256" key="2">
    <source>
        <dbReference type="ARBA" id="ARBA00022723"/>
    </source>
</evidence>
<feature type="signal peptide" evidence="5">
    <location>
        <begin position="1"/>
        <end position="25"/>
    </location>
</feature>
<gene>
    <name evidence="7" type="ORF">MUB46_19875</name>
</gene>
<name>A0AAW5R1H7_9HYPH</name>
<keyword evidence="2 4" id="KW-0479">Metal-binding</keyword>
<keyword evidence="3 4" id="KW-0408">Iron</keyword>
<dbReference type="SUPFAM" id="SSF46626">
    <property type="entry name" value="Cytochrome c"/>
    <property type="match status" value="1"/>
</dbReference>
<evidence type="ECO:0000313" key="8">
    <source>
        <dbReference type="Proteomes" id="UP001320898"/>
    </source>
</evidence>
<keyword evidence="8" id="KW-1185">Reference proteome</keyword>